<feature type="compositionally biased region" description="Low complexity" evidence="1">
    <location>
        <begin position="417"/>
        <end position="430"/>
    </location>
</feature>
<gene>
    <name evidence="2" type="ORF">FISHEDRAFT_68438</name>
</gene>
<reference evidence="2 3" key="1">
    <citation type="journal article" date="2015" name="Fungal Genet. Biol.">
        <title>Evolution of novel wood decay mechanisms in Agaricales revealed by the genome sequences of Fistulina hepatica and Cylindrobasidium torrendii.</title>
        <authorList>
            <person name="Floudas D."/>
            <person name="Held B.W."/>
            <person name="Riley R."/>
            <person name="Nagy L.G."/>
            <person name="Koehler G."/>
            <person name="Ransdell A.S."/>
            <person name="Younus H."/>
            <person name="Chow J."/>
            <person name="Chiniquy J."/>
            <person name="Lipzen A."/>
            <person name="Tritt A."/>
            <person name="Sun H."/>
            <person name="Haridas S."/>
            <person name="LaButti K."/>
            <person name="Ohm R.A."/>
            <person name="Kues U."/>
            <person name="Blanchette R.A."/>
            <person name="Grigoriev I.V."/>
            <person name="Minto R.E."/>
            <person name="Hibbett D.S."/>
        </authorList>
    </citation>
    <scope>NUCLEOTIDE SEQUENCE [LARGE SCALE GENOMIC DNA]</scope>
    <source>
        <strain evidence="2 3">ATCC 64428</strain>
    </source>
</reference>
<proteinExistence type="predicted"/>
<dbReference type="Proteomes" id="UP000054144">
    <property type="component" value="Unassembled WGS sequence"/>
</dbReference>
<feature type="compositionally biased region" description="Polar residues" evidence="1">
    <location>
        <begin position="533"/>
        <end position="545"/>
    </location>
</feature>
<dbReference type="EMBL" id="KN881583">
    <property type="protein sequence ID" value="KIY53869.1"/>
    <property type="molecule type" value="Genomic_DNA"/>
</dbReference>
<feature type="compositionally biased region" description="Polar residues" evidence="1">
    <location>
        <begin position="178"/>
        <end position="203"/>
    </location>
</feature>
<feature type="region of interest" description="Disordered" evidence="1">
    <location>
        <begin position="485"/>
        <end position="553"/>
    </location>
</feature>
<organism evidence="2 3">
    <name type="scientific">Fistulina hepatica ATCC 64428</name>
    <dbReference type="NCBI Taxonomy" id="1128425"/>
    <lineage>
        <taxon>Eukaryota</taxon>
        <taxon>Fungi</taxon>
        <taxon>Dikarya</taxon>
        <taxon>Basidiomycota</taxon>
        <taxon>Agaricomycotina</taxon>
        <taxon>Agaricomycetes</taxon>
        <taxon>Agaricomycetidae</taxon>
        <taxon>Agaricales</taxon>
        <taxon>Fistulinaceae</taxon>
        <taxon>Fistulina</taxon>
    </lineage>
</organism>
<name>A0A0D7AQ48_9AGAR</name>
<evidence type="ECO:0000313" key="2">
    <source>
        <dbReference type="EMBL" id="KIY53869.1"/>
    </source>
</evidence>
<evidence type="ECO:0000256" key="1">
    <source>
        <dbReference type="SAM" id="MobiDB-lite"/>
    </source>
</evidence>
<keyword evidence="3" id="KW-1185">Reference proteome</keyword>
<sequence length="553" mass="60474">MPFVNPPSESSDNPALVLHTTDFANRYGYDNDQHGSFIRLHHGGISGRLAADPKEGSTDRISRSPAYLGHVESSLDYHDGHSSTASNTSGGNPWIDDDDLLAHVPDINPDATRISPRVSSSVLDGHNFDGNSHDAPRLLARAGSPYPLISGSDSFLDLNPRLHRSLVSPALKFPAPPTTTAGPLSRNYSDADTSSNSHVNTPTLKPPPSPFEVTRLRDSQVRSEWLDQPRHPVCALSWNLTLFRRSLSNLFRPRSSRSLMKQRPSLNSLWYPDGNRPHSVESSPTKPARRDYEDLRGWLGSVPVDASSDGDSGLDGERWVVVERPDTPCNEDPYAAYRSGRCAWCRSMNNIKACFHWFKAAPTSSGPESSQDLSSPRVSFEIMTIPAVLPVPVMASTPSLSPNPSSTAFSPSPMDSPRPSFLSPSSPLTLYNSSGSQGVAGPPTARPHTPPRPTRRPFSPSLYDDGALIKELKIPRAIFKGDLRSSAHAIRPPPRHSSLPMINQPPRRSSLPVVNQPPRHSSLPVANLGRSPRYNQHSSFYSHSSPARKPSRL</sequence>
<evidence type="ECO:0000313" key="3">
    <source>
        <dbReference type="Proteomes" id="UP000054144"/>
    </source>
</evidence>
<feature type="region of interest" description="Disordered" evidence="1">
    <location>
        <begin position="270"/>
        <end position="289"/>
    </location>
</feature>
<accession>A0A0D7AQ48</accession>
<dbReference type="AlphaFoldDB" id="A0A0D7AQ48"/>
<feature type="compositionally biased region" description="Low complexity" evidence="1">
    <location>
        <begin position="398"/>
        <end position="407"/>
    </location>
</feature>
<feature type="region of interest" description="Disordered" evidence="1">
    <location>
        <begin position="398"/>
        <end position="462"/>
    </location>
</feature>
<feature type="region of interest" description="Disordered" evidence="1">
    <location>
        <begin position="170"/>
        <end position="212"/>
    </location>
</feature>
<protein>
    <submittedName>
        <fullName evidence="2">Uncharacterized protein</fullName>
    </submittedName>
</protein>